<evidence type="ECO:0000259" key="1">
    <source>
        <dbReference type="Pfam" id="PF00535"/>
    </source>
</evidence>
<gene>
    <name evidence="2" type="ORF">CH338_10670</name>
</gene>
<feature type="domain" description="Glycosyltransferase 2-like" evidence="1">
    <location>
        <begin position="10"/>
        <end position="144"/>
    </location>
</feature>
<dbReference type="AlphaFoldDB" id="A0A327KNY8"/>
<dbReference type="InterPro" id="IPR001173">
    <property type="entry name" value="Glyco_trans_2-like"/>
</dbReference>
<dbReference type="InterPro" id="IPR050256">
    <property type="entry name" value="Glycosyltransferase_2"/>
</dbReference>
<dbReference type="OrthoDB" id="3177103at2"/>
<protein>
    <submittedName>
        <fullName evidence="2">Cell wall biosynthesis glycosyltransferase</fullName>
    </submittedName>
</protein>
<reference evidence="2 3" key="1">
    <citation type="submission" date="2017-07" db="EMBL/GenBank/DDBJ databases">
        <title>Draft Genome Sequences of Select Purple Nonsulfur Bacteria.</title>
        <authorList>
            <person name="Lasarre B."/>
            <person name="Mckinlay J.B."/>
        </authorList>
    </citation>
    <scope>NUCLEOTIDE SEQUENCE [LARGE SCALE GENOMIC DNA]</scope>
    <source>
        <strain evidence="2 3">DSM 11907</strain>
    </source>
</reference>
<accession>A0A327KNY8</accession>
<keyword evidence="3" id="KW-1185">Reference proteome</keyword>
<dbReference type="Proteomes" id="UP000248863">
    <property type="component" value="Unassembled WGS sequence"/>
</dbReference>
<proteinExistence type="predicted"/>
<dbReference type="InterPro" id="IPR029044">
    <property type="entry name" value="Nucleotide-diphossugar_trans"/>
</dbReference>
<dbReference type="Gene3D" id="3.90.550.10">
    <property type="entry name" value="Spore Coat Polysaccharide Biosynthesis Protein SpsA, Chain A"/>
    <property type="match status" value="1"/>
</dbReference>
<comment type="caution">
    <text evidence="2">The sequence shown here is derived from an EMBL/GenBank/DDBJ whole genome shotgun (WGS) entry which is preliminary data.</text>
</comment>
<dbReference type="GO" id="GO:0016740">
    <property type="term" value="F:transferase activity"/>
    <property type="evidence" value="ECO:0007669"/>
    <property type="project" value="UniProtKB-KW"/>
</dbReference>
<dbReference type="SUPFAM" id="SSF53448">
    <property type="entry name" value="Nucleotide-diphospho-sugar transferases"/>
    <property type="match status" value="1"/>
</dbReference>
<dbReference type="Pfam" id="PF00535">
    <property type="entry name" value="Glycos_transf_2"/>
    <property type="match status" value="1"/>
</dbReference>
<organism evidence="2 3">
    <name type="scientific">Rhodoplanes elegans</name>
    <dbReference type="NCBI Taxonomy" id="29408"/>
    <lineage>
        <taxon>Bacteria</taxon>
        <taxon>Pseudomonadati</taxon>
        <taxon>Pseudomonadota</taxon>
        <taxon>Alphaproteobacteria</taxon>
        <taxon>Hyphomicrobiales</taxon>
        <taxon>Nitrobacteraceae</taxon>
        <taxon>Rhodoplanes</taxon>
    </lineage>
</organism>
<dbReference type="PANTHER" id="PTHR48090:SF7">
    <property type="entry name" value="RFBJ PROTEIN"/>
    <property type="match status" value="1"/>
</dbReference>
<keyword evidence="2" id="KW-0808">Transferase</keyword>
<sequence>MPTCASRIVVVIAAYNEAAVIGRVVAGVVNAGYRAVVVDDGSPDDTGARARAAGAVVVTHPINLGQGAALQTGFDFALAQGADVVVTFDADGQHRTADIARLVEALDRHGADYALGSRFRGGTVDLPASRRLLLGAATAFTRITTGLAVTDTHNGLRAVTRRGLARLRLRQNRMAHASEILHQIALSGLPWVEVPVTIEYSAYSLAKGQRMSDAVFILVDLFARRMHR</sequence>
<evidence type="ECO:0000313" key="3">
    <source>
        <dbReference type="Proteomes" id="UP000248863"/>
    </source>
</evidence>
<evidence type="ECO:0000313" key="2">
    <source>
        <dbReference type="EMBL" id="RAI39065.1"/>
    </source>
</evidence>
<dbReference type="EMBL" id="NPEU01000092">
    <property type="protein sequence ID" value="RAI39065.1"/>
    <property type="molecule type" value="Genomic_DNA"/>
</dbReference>
<dbReference type="CDD" id="cd04179">
    <property type="entry name" value="DPM_DPG-synthase_like"/>
    <property type="match status" value="1"/>
</dbReference>
<dbReference type="RefSeq" id="WP_111357097.1">
    <property type="nucleotide sequence ID" value="NZ_NHSK01000201.1"/>
</dbReference>
<name>A0A327KNY8_9BRAD</name>
<dbReference type="PANTHER" id="PTHR48090">
    <property type="entry name" value="UNDECAPRENYL-PHOSPHATE 4-DEOXY-4-FORMAMIDO-L-ARABINOSE TRANSFERASE-RELATED"/>
    <property type="match status" value="1"/>
</dbReference>